<feature type="domain" description="ORC6 second cyclin-like" evidence="8">
    <location>
        <begin position="98"/>
        <end position="180"/>
    </location>
</feature>
<dbReference type="GO" id="GO:0006270">
    <property type="term" value="P:DNA replication initiation"/>
    <property type="evidence" value="ECO:0007669"/>
    <property type="project" value="TreeGrafter"/>
</dbReference>
<dbReference type="CDD" id="cd11583">
    <property type="entry name" value="Orc6_mid"/>
    <property type="match status" value="1"/>
</dbReference>
<proteinExistence type="inferred from homology"/>
<evidence type="ECO:0000256" key="2">
    <source>
        <dbReference type="ARBA" id="ARBA00010840"/>
    </source>
</evidence>
<name>A0A5E4PN01_9NEOP</name>
<evidence type="ECO:0000256" key="5">
    <source>
        <dbReference type="ARBA" id="ARBA00023242"/>
    </source>
</evidence>
<accession>A0A5E4PN01</accession>
<dbReference type="InterPro" id="IPR020529">
    <property type="entry name" value="ORC6_met/pln"/>
</dbReference>
<organism evidence="9 10">
    <name type="scientific">Leptidea sinapis</name>
    <dbReference type="NCBI Taxonomy" id="189913"/>
    <lineage>
        <taxon>Eukaryota</taxon>
        <taxon>Metazoa</taxon>
        <taxon>Ecdysozoa</taxon>
        <taxon>Arthropoda</taxon>
        <taxon>Hexapoda</taxon>
        <taxon>Insecta</taxon>
        <taxon>Pterygota</taxon>
        <taxon>Neoptera</taxon>
        <taxon>Endopterygota</taxon>
        <taxon>Lepidoptera</taxon>
        <taxon>Glossata</taxon>
        <taxon>Ditrysia</taxon>
        <taxon>Papilionoidea</taxon>
        <taxon>Pieridae</taxon>
        <taxon>Dismorphiinae</taxon>
        <taxon>Leptidea</taxon>
    </lineage>
</organism>
<keyword evidence="4" id="KW-0238">DNA-binding</keyword>
<evidence type="ECO:0008006" key="11">
    <source>
        <dbReference type="Google" id="ProtNLM"/>
    </source>
</evidence>
<evidence type="ECO:0000259" key="7">
    <source>
        <dbReference type="Pfam" id="PF05460"/>
    </source>
</evidence>
<evidence type="ECO:0000313" key="9">
    <source>
        <dbReference type="EMBL" id="VVC86438.1"/>
    </source>
</evidence>
<dbReference type="Proteomes" id="UP000324832">
    <property type="component" value="Unassembled WGS sequence"/>
</dbReference>
<comment type="similarity">
    <text evidence="2">Belongs to the ORC6 family.</text>
</comment>
<evidence type="ECO:0000256" key="4">
    <source>
        <dbReference type="ARBA" id="ARBA00023125"/>
    </source>
</evidence>
<comment type="subcellular location">
    <subcellularLocation>
        <location evidence="1">Nucleus</location>
    </subcellularLocation>
</comment>
<dbReference type="Pfam" id="PF05460">
    <property type="entry name" value="ORC6"/>
    <property type="match status" value="1"/>
</dbReference>
<feature type="compositionally biased region" description="Basic and acidic residues" evidence="6">
    <location>
        <begin position="210"/>
        <end position="225"/>
    </location>
</feature>
<keyword evidence="3" id="KW-0235">DNA replication</keyword>
<dbReference type="GO" id="GO:0003677">
    <property type="term" value="F:DNA binding"/>
    <property type="evidence" value="ECO:0007669"/>
    <property type="project" value="UniProtKB-KW"/>
</dbReference>
<sequence length="301" mass="34177">MAKSSGLRLIATKLGLGEEEKVLRKAEEFERLLEARSTAGNNLNDTSKVVICLDLAASTFSTDLDQKTAIKYSGLKGRSYSSSRKVIENLLGLNDDILTLSTLCLTLQCTGAKSLAETILQEYQKNSKREVDLSLPQYVCMAVYHACRLKKIKVGKSKFIEKSRLKPGQWSKLDTEWTKFVDERFASESSKGRPHTDVAITDNITTDLDSSPKEKQSVETKNESYEDWKRRMLEKAYKELEQLEKAKENKESLKAEVNLKSPRRTPRKSPRKTPQKTPLNFSPSKSPKKGVRHLFPTEQWN</sequence>
<dbReference type="Gene3D" id="1.10.472.10">
    <property type="entry name" value="Cyclin-like"/>
    <property type="match status" value="1"/>
</dbReference>
<dbReference type="GO" id="GO:0005664">
    <property type="term" value="C:nuclear origin of replication recognition complex"/>
    <property type="evidence" value="ECO:0007669"/>
    <property type="project" value="InterPro"/>
</dbReference>
<reference evidence="9 10" key="1">
    <citation type="submission" date="2017-07" db="EMBL/GenBank/DDBJ databases">
        <authorList>
            <person name="Talla V."/>
            <person name="Backstrom N."/>
        </authorList>
    </citation>
    <scope>NUCLEOTIDE SEQUENCE [LARGE SCALE GENOMIC DNA]</scope>
</reference>
<dbReference type="PANTHER" id="PTHR13394:SF0">
    <property type="entry name" value="ORIGIN RECOGNITION COMPLEX SUBUNIT 6"/>
    <property type="match status" value="1"/>
</dbReference>
<dbReference type="Pfam" id="PF21913">
    <property type="entry name" value="ORC6_2nd"/>
    <property type="match status" value="1"/>
</dbReference>
<feature type="domain" description="ORC6 first cyclin-like" evidence="7">
    <location>
        <begin position="7"/>
        <end position="94"/>
    </location>
</feature>
<evidence type="ECO:0000256" key="1">
    <source>
        <dbReference type="ARBA" id="ARBA00004123"/>
    </source>
</evidence>
<evidence type="ECO:0000313" key="10">
    <source>
        <dbReference type="Proteomes" id="UP000324832"/>
    </source>
</evidence>
<evidence type="ECO:0000256" key="3">
    <source>
        <dbReference type="ARBA" id="ARBA00022705"/>
    </source>
</evidence>
<feature type="region of interest" description="Disordered" evidence="6">
    <location>
        <begin position="246"/>
        <end position="301"/>
    </location>
</feature>
<feature type="compositionally biased region" description="Basic residues" evidence="6">
    <location>
        <begin position="261"/>
        <end position="274"/>
    </location>
</feature>
<feature type="region of interest" description="Disordered" evidence="6">
    <location>
        <begin position="188"/>
        <end position="225"/>
    </location>
</feature>
<protein>
    <recommendedName>
        <fullName evidence="11">Origin recognition complex subunit 6</fullName>
    </recommendedName>
</protein>
<gene>
    <name evidence="9" type="ORF">LSINAPIS_LOCUS263</name>
</gene>
<dbReference type="EMBL" id="FZQP02000003">
    <property type="protein sequence ID" value="VVC86438.1"/>
    <property type="molecule type" value="Genomic_DNA"/>
</dbReference>
<keyword evidence="10" id="KW-1185">Reference proteome</keyword>
<keyword evidence="5" id="KW-0539">Nucleus</keyword>
<dbReference type="AlphaFoldDB" id="A0A5E4PN01"/>
<dbReference type="PANTHER" id="PTHR13394">
    <property type="entry name" value="ORIGIN RECOGNITION COMPLEX SUBUNIT 6"/>
    <property type="match status" value="1"/>
</dbReference>
<evidence type="ECO:0000256" key="6">
    <source>
        <dbReference type="SAM" id="MobiDB-lite"/>
    </source>
</evidence>
<dbReference type="InterPro" id="IPR008721">
    <property type="entry name" value="ORC6_cyclin_first"/>
</dbReference>
<dbReference type="InterPro" id="IPR054113">
    <property type="entry name" value="ORC6_cyclin-like_2nd"/>
</dbReference>
<evidence type="ECO:0000259" key="8">
    <source>
        <dbReference type="Pfam" id="PF21913"/>
    </source>
</evidence>